<dbReference type="HOGENOM" id="CLU_2977199_0_0_11"/>
<evidence type="ECO:0000313" key="2">
    <source>
        <dbReference type="Proteomes" id="UP000007842"/>
    </source>
</evidence>
<dbReference type="PATRIC" id="fig|1003195.11.peg.3099"/>
<protein>
    <submittedName>
        <fullName evidence="1">Uncharacterized protein</fullName>
    </submittedName>
</protein>
<dbReference type="RefSeq" id="WP_014142282.1">
    <property type="nucleotide sequence ID" value="NC_016111.1"/>
</dbReference>
<dbReference type="AlphaFoldDB" id="F8K4D8"/>
<keyword evidence="2" id="KW-1185">Reference proteome</keyword>
<reference evidence="2" key="1">
    <citation type="submission" date="2011-12" db="EMBL/GenBank/DDBJ databases">
        <title>Complete genome sequence of Streptomyces cattleya strain DSM 46488.</title>
        <authorList>
            <person name="Ou H.-Y."/>
            <person name="Li P."/>
            <person name="Zhao C."/>
            <person name="O'Hagan D."/>
            <person name="Deng Z."/>
        </authorList>
    </citation>
    <scope>NUCLEOTIDE SEQUENCE [LARGE SCALE GENOMIC DNA]</scope>
    <source>
        <strain evidence="2">ATCC 35852 / DSM 46488 / JCM 4925 / NBRC 14057 / NRRL 8057</strain>
    </source>
</reference>
<dbReference type="KEGG" id="sct:SCAT_1524"/>
<name>F8K4D8_STREN</name>
<accession>F8K4D8</accession>
<sequence length="58" mass="6096">MTGHPPRLPGGTLTARTAPVPKAVLPDLTLVRRVAEALRAWAAEPPPIAPDAARPRTP</sequence>
<dbReference type="STRING" id="1003195.SCATT_15260"/>
<organism evidence="1 2">
    <name type="scientific">Streptantibioticus cattleyicolor (strain ATCC 35852 / DSM 46488 / JCM 4925 / NBRC 14057 / NRRL 8057)</name>
    <name type="common">Streptomyces cattleya</name>
    <dbReference type="NCBI Taxonomy" id="1003195"/>
    <lineage>
        <taxon>Bacteria</taxon>
        <taxon>Bacillati</taxon>
        <taxon>Actinomycetota</taxon>
        <taxon>Actinomycetes</taxon>
        <taxon>Kitasatosporales</taxon>
        <taxon>Streptomycetaceae</taxon>
        <taxon>Streptantibioticus</taxon>
    </lineage>
</organism>
<dbReference type="Proteomes" id="UP000007842">
    <property type="component" value="Chromosome"/>
</dbReference>
<accession>G8X211</accession>
<evidence type="ECO:0000313" key="1">
    <source>
        <dbReference type="EMBL" id="AEW93897.1"/>
    </source>
</evidence>
<gene>
    <name evidence="1" type="ordered locus">SCATT_15260</name>
</gene>
<proteinExistence type="predicted"/>
<dbReference type="EMBL" id="CP003219">
    <property type="protein sequence ID" value="AEW93897.1"/>
    <property type="molecule type" value="Genomic_DNA"/>
</dbReference>
<dbReference type="KEGG" id="scy:SCATT_15260"/>